<dbReference type="SUPFAM" id="SSF55729">
    <property type="entry name" value="Acyl-CoA N-acyltransferases (Nat)"/>
    <property type="match status" value="1"/>
</dbReference>
<proteinExistence type="predicted"/>
<dbReference type="AlphaFoldDB" id="X0SUK5"/>
<evidence type="ECO:0000313" key="1">
    <source>
        <dbReference type="EMBL" id="GAF67455.1"/>
    </source>
</evidence>
<dbReference type="Gene3D" id="3.40.630.30">
    <property type="match status" value="1"/>
</dbReference>
<name>X0SUK5_9ZZZZ</name>
<accession>X0SUK5</accession>
<reference evidence="1" key="1">
    <citation type="journal article" date="2014" name="Front. Microbiol.">
        <title>High frequency of phylogenetically diverse reductive dehalogenase-homologous genes in deep subseafloor sedimentary metagenomes.</title>
        <authorList>
            <person name="Kawai M."/>
            <person name="Futagami T."/>
            <person name="Toyoda A."/>
            <person name="Takaki Y."/>
            <person name="Nishi S."/>
            <person name="Hori S."/>
            <person name="Arai W."/>
            <person name="Tsubouchi T."/>
            <person name="Morono Y."/>
            <person name="Uchiyama I."/>
            <person name="Ito T."/>
            <person name="Fujiyama A."/>
            <person name="Inagaki F."/>
            <person name="Takami H."/>
        </authorList>
    </citation>
    <scope>NUCLEOTIDE SEQUENCE</scope>
    <source>
        <strain evidence="1">Expedition CK06-06</strain>
    </source>
</reference>
<dbReference type="InterPro" id="IPR016181">
    <property type="entry name" value="Acyl_CoA_acyltransferase"/>
</dbReference>
<protein>
    <recommendedName>
        <fullName evidence="2">N-acetyltransferase domain-containing protein</fullName>
    </recommendedName>
</protein>
<evidence type="ECO:0008006" key="2">
    <source>
        <dbReference type="Google" id="ProtNLM"/>
    </source>
</evidence>
<organism evidence="1">
    <name type="scientific">marine sediment metagenome</name>
    <dbReference type="NCBI Taxonomy" id="412755"/>
    <lineage>
        <taxon>unclassified sequences</taxon>
        <taxon>metagenomes</taxon>
        <taxon>ecological metagenomes</taxon>
    </lineage>
</organism>
<dbReference type="EMBL" id="BARS01006262">
    <property type="protein sequence ID" value="GAF67455.1"/>
    <property type="molecule type" value="Genomic_DNA"/>
</dbReference>
<comment type="caution">
    <text evidence="1">The sequence shown here is derived from an EMBL/GenBank/DDBJ whole genome shotgun (WGS) entry which is preliminary data.</text>
</comment>
<sequence length="151" mass="17405">MQKDHDIKVREYVANDYMVIHRRHFDSLTFLSFPDPEKIAKNLSTGPAYTITNGVPIACGGILPLWEGVGEGWVVTSSLVEKYPIIFAKTVWRSTLELIESMDLDRIQTVVDAEHTVSQIWVERMGFKNEGLMRKYLGGRDFIRYALIRER</sequence>
<gene>
    <name evidence="1" type="ORF">S01H1_12233</name>
</gene>